<evidence type="ECO:0000256" key="12">
    <source>
        <dbReference type="ARBA" id="ARBA00023137"/>
    </source>
</evidence>
<evidence type="ECO:0000256" key="1">
    <source>
        <dbReference type="ARBA" id="ARBA00004251"/>
    </source>
</evidence>
<dbReference type="CDD" id="cd00057">
    <property type="entry name" value="FA58C"/>
    <property type="match status" value="1"/>
</dbReference>
<keyword evidence="15" id="KW-0325">Glycoprotein</keyword>
<keyword evidence="12" id="KW-0829">Tyrosine-protein kinase</keyword>
<dbReference type="SUPFAM" id="SSF49785">
    <property type="entry name" value="Galactose-binding domain-like"/>
    <property type="match status" value="1"/>
</dbReference>
<dbReference type="Gene3D" id="2.60.120.260">
    <property type="entry name" value="Galactose-binding domain-like"/>
    <property type="match status" value="1"/>
</dbReference>
<feature type="region of interest" description="Disordered" evidence="16">
    <location>
        <begin position="337"/>
        <end position="373"/>
    </location>
</feature>
<dbReference type="InterPro" id="IPR008979">
    <property type="entry name" value="Galactose-bd-like_sf"/>
</dbReference>
<keyword evidence="13" id="KW-1015">Disulfide bond</keyword>
<feature type="region of interest" description="Disordered" evidence="16">
    <location>
        <begin position="1"/>
        <end position="23"/>
    </location>
</feature>
<evidence type="ECO:0000256" key="3">
    <source>
        <dbReference type="ARBA" id="ARBA00022475"/>
    </source>
</evidence>
<keyword evidence="19" id="KW-1185">Reference proteome</keyword>
<keyword evidence="4" id="KW-0808">Transferase</keyword>
<evidence type="ECO:0000256" key="13">
    <source>
        <dbReference type="ARBA" id="ARBA00023157"/>
    </source>
</evidence>
<evidence type="ECO:0000256" key="7">
    <source>
        <dbReference type="ARBA" id="ARBA00022741"/>
    </source>
</evidence>
<evidence type="ECO:0000256" key="14">
    <source>
        <dbReference type="ARBA" id="ARBA00023170"/>
    </source>
</evidence>
<dbReference type="GO" id="GO:0005886">
    <property type="term" value="C:plasma membrane"/>
    <property type="evidence" value="ECO:0007669"/>
    <property type="project" value="UniProtKB-SubCell"/>
</dbReference>
<evidence type="ECO:0000313" key="18">
    <source>
        <dbReference type="EMBL" id="PFX16804.1"/>
    </source>
</evidence>
<dbReference type="OrthoDB" id="5982253at2759"/>
<evidence type="ECO:0000256" key="10">
    <source>
        <dbReference type="ARBA" id="ARBA00022989"/>
    </source>
</evidence>
<dbReference type="GO" id="GO:0005524">
    <property type="term" value="F:ATP binding"/>
    <property type="evidence" value="ECO:0007669"/>
    <property type="project" value="UniProtKB-KW"/>
</dbReference>
<dbReference type="Pfam" id="PF12810">
    <property type="entry name" value="ALK_LTK_GRD"/>
    <property type="match status" value="1"/>
</dbReference>
<sequence length="448" mass="47070">MQSGEISEEQLSSSSERDSNHSANQGRLHFVHSDKTGSWAAASNDANLWLQVDLVILHTKVTHVATQGSDGHQREWVTKYNLLYSNDTERFYNYTIPRQKTAKVFHGNTDQNTVVYHDLNPPITARYILFKPVEWQDWISMRVELYGCVQEFTAVFTNLGKSGSQGPDAVGSHYTGQDHDGQVTVSNGTQLWTVPRTGEYRIEAIGASGGYDEDSDIKNGGRGARMIGNFNLSKNEIIRVLVGQKGRRRKNNTKKTAGGGGGTFVVRGSNTPLIIAGGGGGIRKMSEQHLGCDASINTTGSAGYNTLLGTGGSSGRKGNTTDDHKSVVALVAKPLKRSEAKGGGGGGGGGFLSNGKTAPGKKRPRGKVGKGYLQGGEGGKYGGGFGGGGGGRNKGAGGGGGYCGGNGGGNNTKSCGGGGGSFNNGTNQQNECCYNSHEHGRVIITFIQ</sequence>
<evidence type="ECO:0000256" key="4">
    <source>
        <dbReference type="ARBA" id="ARBA00022679"/>
    </source>
</evidence>
<organism evidence="18 19">
    <name type="scientific">Stylophora pistillata</name>
    <name type="common">Smooth cauliflower coral</name>
    <dbReference type="NCBI Taxonomy" id="50429"/>
    <lineage>
        <taxon>Eukaryota</taxon>
        <taxon>Metazoa</taxon>
        <taxon>Cnidaria</taxon>
        <taxon>Anthozoa</taxon>
        <taxon>Hexacorallia</taxon>
        <taxon>Scleractinia</taxon>
        <taxon>Astrocoeniina</taxon>
        <taxon>Pocilloporidae</taxon>
        <taxon>Stylophora</taxon>
    </lineage>
</organism>
<keyword evidence="14" id="KW-0675">Receptor</keyword>
<keyword evidence="10" id="KW-1133">Transmembrane helix</keyword>
<dbReference type="SMART" id="SM00231">
    <property type="entry name" value="FA58C"/>
    <property type="match status" value="1"/>
</dbReference>
<comment type="subcellular location">
    <subcellularLocation>
        <location evidence="1">Cell membrane</location>
        <topology evidence="1">Single-pass type I membrane protein</topology>
    </subcellularLocation>
</comment>
<comment type="caution">
    <text evidence="18">The sequence shown here is derived from an EMBL/GenBank/DDBJ whole genome shotgun (WGS) entry which is preliminary data.</text>
</comment>
<evidence type="ECO:0000256" key="6">
    <source>
        <dbReference type="ARBA" id="ARBA00022729"/>
    </source>
</evidence>
<feature type="compositionally biased region" description="Gly residues" evidence="16">
    <location>
        <begin position="341"/>
        <end position="352"/>
    </location>
</feature>
<dbReference type="AlphaFoldDB" id="A0A2B4REL0"/>
<dbReference type="PROSITE" id="PS50022">
    <property type="entry name" value="FA58C_3"/>
    <property type="match status" value="1"/>
</dbReference>
<dbReference type="GO" id="GO:0004714">
    <property type="term" value="F:transmembrane receptor protein tyrosine kinase activity"/>
    <property type="evidence" value="ECO:0007669"/>
    <property type="project" value="UniProtKB-EC"/>
</dbReference>
<keyword evidence="8" id="KW-0418">Kinase</keyword>
<dbReference type="Proteomes" id="UP000225706">
    <property type="component" value="Unassembled WGS sequence"/>
</dbReference>
<dbReference type="Pfam" id="PF00754">
    <property type="entry name" value="F5_F8_type_C"/>
    <property type="match status" value="1"/>
</dbReference>
<feature type="compositionally biased region" description="Low complexity" evidence="16">
    <location>
        <begin position="1"/>
        <end position="14"/>
    </location>
</feature>
<keyword evidence="11" id="KW-0472">Membrane</keyword>
<evidence type="ECO:0000256" key="11">
    <source>
        <dbReference type="ARBA" id="ARBA00023136"/>
    </source>
</evidence>
<reference evidence="19" key="1">
    <citation type="journal article" date="2017" name="bioRxiv">
        <title>Comparative analysis of the genomes of Stylophora pistillata and Acropora digitifera provides evidence for extensive differences between species of corals.</title>
        <authorList>
            <person name="Voolstra C.R."/>
            <person name="Li Y."/>
            <person name="Liew Y.J."/>
            <person name="Baumgarten S."/>
            <person name="Zoccola D."/>
            <person name="Flot J.-F."/>
            <person name="Tambutte S."/>
            <person name="Allemand D."/>
            <person name="Aranda M."/>
        </authorList>
    </citation>
    <scope>NUCLEOTIDE SEQUENCE [LARGE SCALE GENOMIC DNA]</scope>
</reference>
<dbReference type="InterPro" id="IPR000421">
    <property type="entry name" value="FA58C"/>
</dbReference>
<keyword evidence="9" id="KW-0067">ATP-binding</keyword>
<feature type="domain" description="F5/8 type C" evidence="17">
    <location>
        <begin position="1"/>
        <end position="148"/>
    </location>
</feature>
<evidence type="ECO:0000313" key="19">
    <source>
        <dbReference type="Proteomes" id="UP000225706"/>
    </source>
</evidence>
<proteinExistence type="predicted"/>
<keyword evidence="5" id="KW-0812">Transmembrane</keyword>
<keyword evidence="3" id="KW-1003">Cell membrane</keyword>
<evidence type="ECO:0000256" key="5">
    <source>
        <dbReference type="ARBA" id="ARBA00022692"/>
    </source>
</evidence>
<dbReference type="InterPro" id="IPR055163">
    <property type="entry name" value="ALK/LTK-like_GRD"/>
</dbReference>
<dbReference type="EMBL" id="LSMT01000517">
    <property type="protein sequence ID" value="PFX16804.1"/>
    <property type="molecule type" value="Genomic_DNA"/>
</dbReference>
<evidence type="ECO:0000256" key="9">
    <source>
        <dbReference type="ARBA" id="ARBA00022840"/>
    </source>
</evidence>
<evidence type="ECO:0000256" key="16">
    <source>
        <dbReference type="SAM" id="MobiDB-lite"/>
    </source>
</evidence>
<dbReference type="PANTHER" id="PTHR24543">
    <property type="entry name" value="MULTICOPPER OXIDASE-RELATED"/>
    <property type="match status" value="1"/>
</dbReference>
<evidence type="ECO:0000259" key="17">
    <source>
        <dbReference type="PROSITE" id="PS50022"/>
    </source>
</evidence>
<evidence type="ECO:0000256" key="15">
    <source>
        <dbReference type="ARBA" id="ARBA00023180"/>
    </source>
</evidence>
<gene>
    <name evidence="18" type="primary">EDIL3</name>
    <name evidence="18" type="ORF">AWC38_SpisGene18902</name>
</gene>
<dbReference type="EC" id="2.7.10.1" evidence="2"/>
<dbReference type="FunFam" id="2.60.120.260:FF:000016">
    <property type="entry name" value="Contactin-associated protein-like 4 isoform 1"/>
    <property type="match status" value="1"/>
</dbReference>
<keyword evidence="7" id="KW-0547">Nucleotide-binding</keyword>
<evidence type="ECO:0000256" key="8">
    <source>
        <dbReference type="ARBA" id="ARBA00022777"/>
    </source>
</evidence>
<keyword evidence="6" id="KW-0732">Signal</keyword>
<name>A0A2B4REL0_STYPI</name>
<evidence type="ECO:0000256" key="2">
    <source>
        <dbReference type="ARBA" id="ARBA00011902"/>
    </source>
</evidence>
<dbReference type="PROSITE" id="PS01286">
    <property type="entry name" value="FA58C_2"/>
    <property type="match status" value="1"/>
</dbReference>
<feature type="compositionally biased region" description="Basic residues" evidence="16">
    <location>
        <begin position="359"/>
        <end position="368"/>
    </location>
</feature>
<protein>
    <recommendedName>
        <fullName evidence="2">receptor protein-tyrosine kinase</fullName>
        <ecNumber evidence="2">2.7.10.1</ecNumber>
    </recommendedName>
</protein>
<accession>A0A2B4REL0</accession>